<feature type="signal peptide" evidence="1">
    <location>
        <begin position="1"/>
        <end position="20"/>
    </location>
</feature>
<dbReference type="EMBL" id="CP001616">
    <property type="protein sequence ID" value="ACQ93032.1"/>
    <property type="molecule type" value="Genomic_DNA"/>
</dbReference>
<dbReference type="InterPro" id="IPR011050">
    <property type="entry name" value="Pectin_lyase_fold/virulence"/>
</dbReference>
<organism evidence="3 4">
    <name type="scientific">Tolumonas auensis (strain DSM 9187 / NBRC 110442 / TA 4)</name>
    <dbReference type="NCBI Taxonomy" id="595494"/>
    <lineage>
        <taxon>Bacteria</taxon>
        <taxon>Pseudomonadati</taxon>
        <taxon>Pseudomonadota</taxon>
        <taxon>Gammaproteobacteria</taxon>
        <taxon>Aeromonadales</taxon>
        <taxon>Aeromonadaceae</taxon>
        <taxon>Tolumonas</taxon>
    </lineage>
</organism>
<evidence type="ECO:0000313" key="3">
    <source>
        <dbReference type="EMBL" id="ACQ93032.1"/>
    </source>
</evidence>
<reference evidence="3 4" key="2">
    <citation type="journal article" date="2011" name="Stand. Genomic Sci.">
        <title>Complete genome sequence of Tolumonas auensis type strain (TA 4).</title>
        <authorList>
            <person name="Chertkov O."/>
            <person name="Copeland A."/>
            <person name="Lucas S."/>
            <person name="Lapidus A."/>
            <person name="Berry K.W."/>
            <person name="Detter J.C."/>
            <person name="Del Rio T.G."/>
            <person name="Hammon N."/>
            <person name="Dalin E."/>
            <person name="Tice H."/>
            <person name="Pitluck S."/>
            <person name="Richardson P."/>
            <person name="Bruce D."/>
            <person name="Goodwin L."/>
            <person name="Han C."/>
            <person name="Tapia R."/>
            <person name="Saunders E."/>
            <person name="Schmutz J."/>
            <person name="Brettin T."/>
            <person name="Larimer F."/>
            <person name="Land M."/>
            <person name="Hauser L."/>
            <person name="Spring S."/>
            <person name="Rohde M."/>
            <person name="Kyrpides N.C."/>
            <person name="Ivanova N."/>
            <person name="Goker M."/>
            <person name="Beller H.R."/>
            <person name="Klenk H.P."/>
            <person name="Woyke T."/>
        </authorList>
    </citation>
    <scope>NUCLEOTIDE SEQUENCE [LARGE SCALE GENOMIC DNA]</scope>
    <source>
        <strain evidence="4">DSM 9187 / TA4</strain>
    </source>
</reference>
<proteinExistence type="predicted"/>
<evidence type="ECO:0000313" key="4">
    <source>
        <dbReference type="Proteomes" id="UP000009073"/>
    </source>
</evidence>
<evidence type="ECO:0000256" key="1">
    <source>
        <dbReference type="SAM" id="SignalP"/>
    </source>
</evidence>
<keyword evidence="4" id="KW-1185">Reference proteome</keyword>
<dbReference type="Proteomes" id="UP000009073">
    <property type="component" value="Chromosome"/>
</dbReference>
<dbReference type="InterPro" id="IPR006626">
    <property type="entry name" value="PbH1"/>
</dbReference>
<dbReference type="InterPro" id="IPR012334">
    <property type="entry name" value="Pectin_lyas_fold"/>
</dbReference>
<sequence length="431" mass="47012">MKLNVLIFLSLSVWLWSAQASGSCSSTNVRYASSSNILYIQTGGVCGLGEISAFRPKQLVNQGSGVYLLKTNLKLTDGSVLLVDGDDLAAPVSELRLLSNNTGTTNSVVNITADYGTVQINNTKITSWDEAVQGPDTEYGTYKRAYIRVRSSTVDKQSRMDISNSDIGYLGYYASESYGLTWKVTGPLTQVRVFGNIINSRIHHNYFGVFTYGAYGMMISDNEVDHNVKYGLDPHDDSDYLSIIGNSAHHNGNHGIICSQRCDNLVIRDNSSYSNTGHGIMLHRSVDYTLVENNLVFDNTDTGIALFESNNNVLRGNIVQGNVRGIRLSVGSSNNQIEGNMIFGNTGNSIYTYQGSDTPARAGNDGINRNNNWFQNTVTASGNYVLKLNATDQDSFSDNDFTGNPDAKFSVQGATNTSYTNNLLDPGMTLP</sequence>
<protein>
    <recommendedName>
        <fullName evidence="2">Periplasmic copper-binding protein NosD beta helix domain-containing protein</fullName>
    </recommendedName>
</protein>
<feature type="domain" description="Periplasmic copper-binding protein NosD beta helix" evidence="2">
    <location>
        <begin position="197"/>
        <end position="351"/>
    </location>
</feature>
<dbReference type="SMART" id="SM00710">
    <property type="entry name" value="PbH1"/>
    <property type="match status" value="7"/>
</dbReference>
<dbReference type="HOGENOM" id="CLU_636062_0_0_6"/>
<evidence type="ECO:0000259" key="2">
    <source>
        <dbReference type="Pfam" id="PF05048"/>
    </source>
</evidence>
<dbReference type="eggNOG" id="COG3420">
    <property type="taxonomic scope" value="Bacteria"/>
</dbReference>
<dbReference type="RefSeq" id="WP_015878504.1">
    <property type="nucleotide sequence ID" value="NC_012691.1"/>
</dbReference>
<dbReference type="Gene3D" id="2.160.20.10">
    <property type="entry name" value="Single-stranded right-handed beta-helix, Pectin lyase-like"/>
    <property type="match status" value="1"/>
</dbReference>
<dbReference type="AlphaFoldDB" id="C4LEL5"/>
<dbReference type="KEGG" id="tau:Tola_1417"/>
<gene>
    <name evidence="3" type="ordered locus">Tola_1417</name>
</gene>
<dbReference type="Pfam" id="PF05048">
    <property type="entry name" value="NosD"/>
    <property type="match status" value="1"/>
</dbReference>
<accession>C4LEL5</accession>
<feature type="chain" id="PRO_5002940407" description="Periplasmic copper-binding protein NosD beta helix domain-containing protein" evidence="1">
    <location>
        <begin position="21"/>
        <end position="431"/>
    </location>
</feature>
<dbReference type="PROSITE" id="PS51257">
    <property type="entry name" value="PROKAR_LIPOPROTEIN"/>
    <property type="match status" value="1"/>
</dbReference>
<dbReference type="InterPro" id="IPR007742">
    <property type="entry name" value="NosD_dom"/>
</dbReference>
<name>C4LEL5_TOLAT</name>
<reference evidence="4" key="1">
    <citation type="submission" date="2009-05" db="EMBL/GenBank/DDBJ databases">
        <title>Complete sequence of Tolumonas auensis DSM 9187.</title>
        <authorList>
            <consortium name="US DOE Joint Genome Institute"/>
            <person name="Lucas S."/>
            <person name="Copeland A."/>
            <person name="Lapidus A."/>
            <person name="Glavina del Rio T."/>
            <person name="Tice H."/>
            <person name="Bruce D."/>
            <person name="Goodwin L."/>
            <person name="Pitluck S."/>
            <person name="Chertkov O."/>
            <person name="Brettin T."/>
            <person name="Detter J.C."/>
            <person name="Han C."/>
            <person name="Larimer F."/>
            <person name="Land M."/>
            <person name="Hauser L."/>
            <person name="Kyrpides N."/>
            <person name="Mikhailova N."/>
            <person name="Spring S."/>
            <person name="Beller H."/>
        </authorList>
    </citation>
    <scope>NUCLEOTIDE SEQUENCE [LARGE SCALE GENOMIC DNA]</scope>
    <source>
        <strain evidence="4">DSM 9187 / TA4</strain>
    </source>
</reference>
<dbReference type="NCBIfam" id="TIGR03804">
    <property type="entry name" value="para_beta_helix"/>
    <property type="match status" value="2"/>
</dbReference>
<dbReference type="STRING" id="595494.Tola_1417"/>
<keyword evidence="1" id="KW-0732">Signal</keyword>
<dbReference type="SUPFAM" id="SSF51126">
    <property type="entry name" value="Pectin lyase-like"/>
    <property type="match status" value="1"/>
</dbReference>
<dbReference type="InterPro" id="IPR022441">
    <property type="entry name" value="Para_beta_helix_rpt-2"/>
</dbReference>